<keyword evidence="7" id="KW-0067">ATP-binding</keyword>
<dbReference type="PANTHER" id="PTHR10656:SF42">
    <property type="entry name" value="CYCLIC GMP-AMP SYNTHASE-LIKE PROTEIN-RELATED"/>
    <property type="match status" value="1"/>
</dbReference>
<dbReference type="Gene3D" id="1.10.1410.40">
    <property type="match status" value="1"/>
</dbReference>
<evidence type="ECO:0000256" key="4">
    <source>
        <dbReference type="ARBA" id="ARBA00022695"/>
    </source>
</evidence>
<dbReference type="InterPro" id="IPR046903">
    <property type="entry name" value="Mab-21-like_nuc_Trfase"/>
</dbReference>
<evidence type="ECO:0000259" key="10">
    <source>
        <dbReference type="Pfam" id="PF20266"/>
    </source>
</evidence>
<dbReference type="InterPro" id="IPR024810">
    <property type="entry name" value="MAB21L/cGLR"/>
</dbReference>
<dbReference type="RefSeq" id="XP_022304019.1">
    <property type="nucleotide sequence ID" value="XM_022448311.1"/>
</dbReference>
<dbReference type="GO" id="GO:0005524">
    <property type="term" value="F:ATP binding"/>
    <property type="evidence" value="ECO:0007669"/>
    <property type="project" value="UniProtKB-KW"/>
</dbReference>
<comment type="cofactor">
    <cofactor evidence="1">
        <name>Mg(2+)</name>
        <dbReference type="ChEBI" id="CHEBI:18420"/>
    </cofactor>
</comment>
<dbReference type="GO" id="GO:0016779">
    <property type="term" value="F:nucleotidyltransferase activity"/>
    <property type="evidence" value="ECO:0007669"/>
    <property type="project" value="UniProtKB-KW"/>
</dbReference>
<dbReference type="GeneID" id="111111366"/>
<dbReference type="KEGG" id="cvn:111111366"/>
<dbReference type="PANTHER" id="PTHR10656">
    <property type="entry name" value="CELL FATE DETERMINING PROTEIN MAB21-RELATED"/>
    <property type="match status" value="1"/>
</dbReference>
<keyword evidence="6" id="KW-0547">Nucleotide-binding</keyword>
<reference evidence="12" key="1">
    <citation type="submission" date="2025-08" db="UniProtKB">
        <authorList>
            <consortium name="RefSeq"/>
        </authorList>
    </citation>
    <scope>IDENTIFICATION</scope>
    <source>
        <tissue evidence="12">Whole sample</tissue>
    </source>
</reference>
<comment type="similarity">
    <text evidence="2">Belongs to the mab-21 family.</text>
</comment>
<gene>
    <name evidence="12" type="primary">LOC111111366</name>
</gene>
<evidence type="ECO:0000313" key="12">
    <source>
        <dbReference type="RefSeq" id="XP_022304019.1"/>
    </source>
</evidence>
<evidence type="ECO:0000259" key="9">
    <source>
        <dbReference type="Pfam" id="PF03281"/>
    </source>
</evidence>
<keyword evidence="5" id="KW-0479">Metal-binding</keyword>
<feature type="domain" description="Mab-21-like nucleotidyltransferase" evidence="9">
    <location>
        <begin position="179"/>
        <end position="247"/>
    </location>
</feature>
<evidence type="ECO:0000256" key="6">
    <source>
        <dbReference type="ARBA" id="ARBA00022741"/>
    </source>
</evidence>
<evidence type="ECO:0000256" key="8">
    <source>
        <dbReference type="ARBA" id="ARBA00022842"/>
    </source>
</evidence>
<accession>A0A8B8BME7</accession>
<evidence type="ECO:0000256" key="7">
    <source>
        <dbReference type="ARBA" id="ARBA00022840"/>
    </source>
</evidence>
<dbReference type="OrthoDB" id="6127746at2759"/>
<keyword evidence="8" id="KW-0460">Magnesium</keyword>
<dbReference type="InterPro" id="IPR046906">
    <property type="entry name" value="Mab-21_HhH/H2TH-like"/>
</dbReference>
<protein>
    <submittedName>
        <fullName evidence="12">LOW QUALITY PROTEIN: uncharacterized protein LOC111111366</fullName>
    </submittedName>
</protein>
<dbReference type="AlphaFoldDB" id="A0A8B8BME7"/>
<evidence type="ECO:0000256" key="2">
    <source>
        <dbReference type="ARBA" id="ARBA00008307"/>
    </source>
</evidence>
<evidence type="ECO:0000256" key="1">
    <source>
        <dbReference type="ARBA" id="ARBA00001946"/>
    </source>
</evidence>
<name>A0A8B8BME7_CRAVI</name>
<sequence length="686" mass="79835">MDFLSENVYIDAGFQHLCESVFLRLCQIVGTSVQVAIRRETVDINEIVERRVANNDDVIEMQSGRMREGFRLEGSDFDIMSWLNNHRVIFDMSQSEHYYTENKTLILSDSSESPPGFTLLELLTPTIYRKVQSACIPMIDRLYISSSLYRQQTQTHYFSGSIIHGPCESGEVPGGGEYDFARCFACDFWPLSASSWIDRCHSWPDREVVNEIVRNGCHFVPISHPLGLHEHEEWRISFSLAEHKLVHSMNHCQFLTYGLLKIFLKEVIDKQSKEINKLLCSYHMKTVIFWVIQQNAVPLWCPQNLLAGFWVCFKLLLKWVYEGVCPNFFIPENNLFLSKVHGSAQRKLFLELHGLYEKGLVCLLQSPSIKSYITNALYNPRLSICTNEDRIISECDHDKELFNEIYYNILRYPKNLDHCIKYLHTIELMMGEPLTQYQVLMLQRITANILQSTAFTLHNMYTNTGLNKQMYIADRMSCHMLKLAAKFGCISDMMYIAMFYCKTFRYREALCITEMIKVKLTQPSLMYRRHVDPERYTEAVGGRSWSTKMRQAVARDIDVNNYYNTCYINELTPEQQSALQNDEGFLCIPLFVLLHFVEFLCYRHIDTTLAQTALEELQVLVHHDLELYVNDLSRDISWEILGICQQMTGNLQAALYSPTVPDTIPMEQNTKCHTDENTRPAYYINV</sequence>
<keyword evidence="3" id="KW-0808">Transferase</keyword>
<dbReference type="Proteomes" id="UP000694844">
    <property type="component" value="Chromosome 9"/>
</dbReference>
<dbReference type="SMART" id="SM01265">
    <property type="entry name" value="Mab-21"/>
    <property type="match status" value="1"/>
</dbReference>
<evidence type="ECO:0000313" key="11">
    <source>
        <dbReference type="Proteomes" id="UP000694844"/>
    </source>
</evidence>
<dbReference type="Pfam" id="PF03281">
    <property type="entry name" value="Mab-21"/>
    <property type="match status" value="1"/>
</dbReference>
<evidence type="ECO:0000256" key="5">
    <source>
        <dbReference type="ARBA" id="ARBA00022723"/>
    </source>
</evidence>
<keyword evidence="4" id="KW-0548">Nucleotidyltransferase</keyword>
<feature type="domain" description="Mab-21-like HhH/H2TH-like" evidence="10">
    <location>
        <begin position="259"/>
        <end position="345"/>
    </location>
</feature>
<dbReference type="Pfam" id="PF20266">
    <property type="entry name" value="Mab-21_C"/>
    <property type="match status" value="1"/>
</dbReference>
<dbReference type="GO" id="GO:0046872">
    <property type="term" value="F:metal ion binding"/>
    <property type="evidence" value="ECO:0007669"/>
    <property type="project" value="UniProtKB-KW"/>
</dbReference>
<evidence type="ECO:0000256" key="3">
    <source>
        <dbReference type="ARBA" id="ARBA00022679"/>
    </source>
</evidence>
<keyword evidence="11" id="KW-1185">Reference proteome</keyword>
<organism evidence="11 12">
    <name type="scientific">Crassostrea virginica</name>
    <name type="common">Eastern oyster</name>
    <dbReference type="NCBI Taxonomy" id="6565"/>
    <lineage>
        <taxon>Eukaryota</taxon>
        <taxon>Metazoa</taxon>
        <taxon>Spiralia</taxon>
        <taxon>Lophotrochozoa</taxon>
        <taxon>Mollusca</taxon>
        <taxon>Bivalvia</taxon>
        <taxon>Autobranchia</taxon>
        <taxon>Pteriomorphia</taxon>
        <taxon>Ostreida</taxon>
        <taxon>Ostreoidea</taxon>
        <taxon>Ostreidae</taxon>
        <taxon>Crassostrea</taxon>
    </lineage>
</organism>
<proteinExistence type="inferred from homology"/>